<keyword evidence="5 10" id="KW-0732">Signal</keyword>
<evidence type="ECO:0000256" key="4">
    <source>
        <dbReference type="ARBA" id="ARBA00022617"/>
    </source>
</evidence>
<dbReference type="PRINTS" id="PR00457">
    <property type="entry name" value="ANPEROXIDASE"/>
</dbReference>
<feature type="chain" id="PRO_5001545370" evidence="10">
    <location>
        <begin position="18"/>
        <end position="1767"/>
    </location>
</feature>
<feature type="compositionally biased region" description="Basic and acidic residues" evidence="9">
    <location>
        <begin position="1318"/>
        <end position="1333"/>
    </location>
</feature>
<keyword evidence="2" id="KW-0964">Secreted</keyword>
<feature type="region of interest" description="Disordered" evidence="9">
    <location>
        <begin position="1313"/>
        <end position="1374"/>
    </location>
</feature>
<dbReference type="GO" id="GO:0020037">
    <property type="term" value="F:heme binding"/>
    <property type="evidence" value="ECO:0007669"/>
    <property type="project" value="InterPro"/>
</dbReference>
<evidence type="ECO:0000256" key="10">
    <source>
        <dbReference type="SAM" id="SignalP"/>
    </source>
</evidence>
<protein>
    <submittedName>
        <fullName evidence="11">Chorion peroxidase</fullName>
    </submittedName>
</protein>
<evidence type="ECO:0000313" key="11">
    <source>
        <dbReference type="EMBL" id="EZA49565.1"/>
    </source>
</evidence>
<feature type="region of interest" description="Disordered" evidence="9">
    <location>
        <begin position="1446"/>
        <end position="1512"/>
    </location>
</feature>
<dbReference type="EMBL" id="KK107503">
    <property type="protein sequence ID" value="EZA49565.1"/>
    <property type="molecule type" value="Genomic_DNA"/>
</dbReference>
<feature type="region of interest" description="Disordered" evidence="9">
    <location>
        <begin position="144"/>
        <end position="174"/>
    </location>
</feature>
<keyword evidence="8" id="KW-0479">Metal-binding</keyword>
<feature type="binding site" description="axial binding residue" evidence="8">
    <location>
        <position position="695"/>
    </location>
    <ligand>
        <name>heme b</name>
        <dbReference type="ChEBI" id="CHEBI:60344"/>
    </ligand>
    <ligandPart>
        <name>Fe</name>
        <dbReference type="ChEBI" id="CHEBI:18248"/>
    </ligandPart>
</feature>
<organism evidence="11 12">
    <name type="scientific">Ooceraea biroi</name>
    <name type="common">Clonal raider ant</name>
    <name type="synonym">Cerapachys biroi</name>
    <dbReference type="NCBI Taxonomy" id="2015173"/>
    <lineage>
        <taxon>Eukaryota</taxon>
        <taxon>Metazoa</taxon>
        <taxon>Ecdysozoa</taxon>
        <taxon>Arthropoda</taxon>
        <taxon>Hexapoda</taxon>
        <taxon>Insecta</taxon>
        <taxon>Pterygota</taxon>
        <taxon>Neoptera</taxon>
        <taxon>Endopterygota</taxon>
        <taxon>Hymenoptera</taxon>
        <taxon>Apocrita</taxon>
        <taxon>Aculeata</taxon>
        <taxon>Formicoidea</taxon>
        <taxon>Formicidae</taxon>
        <taxon>Dorylinae</taxon>
        <taxon>Ooceraea</taxon>
    </lineage>
</organism>
<keyword evidence="7 8" id="KW-0408">Iron</keyword>
<dbReference type="SUPFAM" id="SSF48113">
    <property type="entry name" value="Heme-dependent peroxidases"/>
    <property type="match status" value="1"/>
</dbReference>
<dbReference type="Gene3D" id="1.10.640.10">
    <property type="entry name" value="Haem peroxidase domain superfamily, animal type"/>
    <property type="match status" value="1"/>
</dbReference>
<evidence type="ECO:0000256" key="9">
    <source>
        <dbReference type="SAM" id="MobiDB-lite"/>
    </source>
</evidence>
<evidence type="ECO:0000256" key="8">
    <source>
        <dbReference type="PIRSR" id="PIRSR619791-2"/>
    </source>
</evidence>
<dbReference type="Proteomes" id="UP000053097">
    <property type="component" value="Unassembled WGS sequence"/>
</dbReference>
<feature type="signal peptide" evidence="10">
    <location>
        <begin position="1"/>
        <end position="17"/>
    </location>
</feature>
<dbReference type="CDD" id="cd09823">
    <property type="entry name" value="peroxinectin_like"/>
    <property type="match status" value="1"/>
</dbReference>
<keyword evidence="6" id="KW-0560">Oxidoreductase</keyword>
<dbReference type="PANTHER" id="PTHR11475:SF109">
    <property type="entry name" value="CHORION PEROXIDASE-LIKE PROTEIN"/>
    <property type="match status" value="1"/>
</dbReference>
<dbReference type="InterPro" id="IPR019791">
    <property type="entry name" value="Haem_peroxidase_animal"/>
</dbReference>
<keyword evidence="3 11" id="KW-0575">Peroxidase</keyword>
<dbReference type="Pfam" id="PF03098">
    <property type="entry name" value="An_peroxidase"/>
    <property type="match status" value="1"/>
</dbReference>
<evidence type="ECO:0000313" key="12">
    <source>
        <dbReference type="Proteomes" id="UP000053097"/>
    </source>
</evidence>
<feature type="compositionally biased region" description="Polar residues" evidence="9">
    <location>
        <begin position="1339"/>
        <end position="1374"/>
    </location>
</feature>
<dbReference type="GO" id="GO:0006979">
    <property type="term" value="P:response to oxidative stress"/>
    <property type="evidence" value="ECO:0007669"/>
    <property type="project" value="InterPro"/>
</dbReference>
<dbReference type="PROSITE" id="PS50292">
    <property type="entry name" value="PEROXIDASE_3"/>
    <property type="match status" value="1"/>
</dbReference>
<evidence type="ECO:0000256" key="6">
    <source>
        <dbReference type="ARBA" id="ARBA00023002"/>
    </source>
</evidence>
<feature type="region of interest" description="Disordered" evidence="9">
    <location>
        <begin position="1256"/>
        <end position="1288"/>
    </location>
</feature>
<evidence type="ECO:0000256" key="2">
    <source>
        <dbReference type="ARBA" id="ARBA00022525"/>
    </source>
</evidence>
<gene>
    <name evidence="11" type="ORF">X777_12110</name>
</gene>
<comment type="subcellular location">
    <subcellularLocation>
        <location evidence="1">Secreted</location>
    </subcellularLocation>
</comment>
<feature type="compositionally biased region" description="Polar residues" evidence="9">
    <location>
        <begin position="1476"/>
        <end position="1487"/>
    </location>
</feature>
<feature type="compositionally biased region" description="Polar residues" evidence="9">
    <location>
        <begin position="1446"/>
        <end position="1469"/>
    </location>
</feature>
<feature type="compositionally biased region" description="Basic and acidic residues" evidence="9">
    <location>
        <begin position="964"/>
        <end position="976"/>
    </location>
</feature>
<keyword evidence="12" id="KW-1185">Reference proteome</keyword>
<dbReference type="GO" id="GO:0004601">
    <property type="term" value="F:peroxidase activity"/>
    <property type="evidence" value="ECO:0007669"/>
    <property type="project" value="UniProtKB-KW"/>
</dbReference>
<evidence type="ECO:0000256" key="1">
    <source>
        <dbReference type="ARBA" id="ARBA00004613"/>
    </source>
</evidence>
<dbReference type="InterPro" id="IPR037120">
    <property type="entry name" value="Haem_peroxidase_sf_animal"/>
</dbReference>
<dbReference type="GO" id="GO:0022412">
    <property type="term" value="P:cellular process involved in reproduction in multicellular organism"/>
    <property type="evidence" value="ECO:0007669"/>
    <property type="project" value="UniProtKB-ARBA"/>
</dbReference>
<sequence>MHLPSFIILSSLSCTLPLKSTEKNAREFYAKSQTLNPNVKTNENEQSLFASTGTLGTRTNISSDYNSLNTAIEGSNTNITYTYPIDTQKLLKNEIGEVATNMLQPRNSDRNTYIFVKESGNGIRREFWNASRISRNFAAAKLTDQIKENEENKEKEDKPNREEESLAKPLNDSGVERNISKSLNSVRNNTLQKIGFFQEQDNDTIGNSSASEERFVKSDDVISSRMSNVIAETRAIDTEAKNQILQNRTDHQNWELQEDDFMKAANFGLQAMHDLYYIQEPKLYSMGLYLESDNPARYVAAFNDQSEEARYLARFGYAALQGTAMFLKKFPNTPLELPLSRNIERTSLRQQCPQRNPPQCPPASLRYRTSDGSCNNLQNLWWGSAMSTMQRFLPPEYHDGVQSIRRSKDGRALPSARDITNLIHEDKDVPLASVTHMLMQWGQFVDHDLTATGQSRGFNGTVPRCCLQRGIGFQPPEFMHPDCLPIAVNPHDSFYGLLGVRCLEFLRSGPAPKENCEFGPREQLSQVTSYLDASMIYSSNAMHSDSLRLFRKGLLQYGRLQSRRLLLPKRESDLCKRGSLSTTCFRAGDGRLSEQPALTSLHVVFLRLHNRIATELSDLNSHWSDEKLFQETRRIVGAIVQHITYREFLPIILGPEVMKIFDLEILKKGYYKGYDPTVNPTVANSFATAAYRFGHSLVQRSFVRFDSNHRPIFNNVSIHEEFSKPANLETAGSVDRLVLGLVNQPCQRRDEFITDEMTNHLFQTPAFAFGMDLASINIQRGRDHGLPPYVRWREPCGLSPIRTFEDLNKVMSPNVVRKFRSLYSSVNDIDLFPAGLAEKSVIGGLVGPTFACIIGQQFSNLRHGDRFWYENPESESSFTTGQLQQIRQVTLAQILCHTMDGIETIQPFVFLAADTLKNQRLSCDDAAIGHLNLEFWAEFRNADIDELQKAKRTTIDINSGTISRKGENANSRERVSSSDQTEQEQTKIIPEKPFKTNINQSNRIVVKRPLGRPDNNNVTIVVQNNAVNAPVFVNDGIYGSRIRIQQQPVKKQPAHFNQATSNYLVHRPQERPIPTTIPHLTSFHTGNPYRPHAYNDPSNPNPLAYGYRSPISAQDHVFYDNYSPTSPRPTLYTYYTNVQQKPSTTQLPDREIDGYLIHHGSSYHDSFSMHANERPNLPMNPGYYYESNDKQTLVHRPNYDESQLPSNTRLNQKANHTSNNFELLHQQNPNDNIPKPALHSRPDEKLYYQKLNYDALVPPANSRPDFRPNYQSYDTQKPGGAGNLQINDFNDRQNESYLANPNKPLYQEQWNSNNYQKKPSERPYDQDDPDAYRKRPNIKLSSYSTDNINQAISTNRPNNEYNSQSWKKNSPNSVKNPIQGALYGSIPNSGTTNIPSYEKGTTFELKGSSNTSPANYNRYSDTTPVYQKTSTSAQNSWTRASFYTKESSSRLPQSEPFNPHTPSYYQKLTNHPVYQKNDQSQLPSYPNESIDRPLPTDPKKHDDSYKNPSKSSLALDDQISSVFYQDKDHTTPMSHWSETSTTNFQIHRQKESFTQKPIRVQSVTIVDEAIETVHHPGHSGYIPQHIVTSEVPKPLEQQIKNDVPVVKKPGQYYYEKNVLHRYPDEPVLRQNPKNNYYSVDESKETLVQDRGVNVPEKIAMETSVIDDPVTNSKVIKSDESKLTTTSTVIINDYENNGSDTVDDSQRAFLVDVESVAPTDIPDRINHWTNPQEDLNLTSMLEMPGIPSDEIASARELPKPIKLRRHTT</sequence>
<reference evidence="11 12" key="1">
    <citation type="journal article" date="2014" name="Curr. Biol.">
        <title>The genome of the clonal raider ant Cerapachys biroi.</title>
        <authorList>
            <person name="Oxley P.R."/>
            <person name="Ji L."/>
            <person name="Fetter-Pruneda I."/>
            <person name="McKenzie S.K."/>
            <person name="Li C."/>
            <person name="Hu H."/>
            <person name="Zhang G."/>
            <person name="Kronauer D.J."/>
        </authorList>
    </citation>
    <scope>NUCLEOTIDE SEQUENCE [LARGE SCALE GENOMIC DNA]</scope>
</reference>
<dbReference type="OrthoDB" id="823504at2759"/>
<dbReference type="OMA" id="VNQPCQR"/>
<name>A0A026W0K3_OOCBI</name>
<evidence type="ECO:0000256" key="5">
    <source>
        <dbReference type="ARBA" id="ARBA00022729"/>
    </source>
</evidence>
<dbReference type="InterPro" id="IPR010255">
    <property type="entry name" value="Haem_peroxidase_sf"/>
</dbReference>
<dbReference type="GO" id="GO:0005576">
    <property type="term" value="C:extracellular region"/>
    <property type="evidence" value="ECO:0007669"/>
    <property type="project" value="UniProtKB-SubCell"/>
</dbReference>
<feature type="region of interest" description="Disordered" evidence="9">
    <location>
        <begin position="958"/>
        <end position="994"/>
    </location>
</feature>
<proteinExistence type="predicted"/>
<dbReference type="FunFam" id="1.10.640.10:FF:000003">
    <property type="entry name" value="chorion peroxidase"/>
    <property type="match status" value="1"/>
</dbReference>
<accession>A0A026W0K3</accession>
<evidence type="ECO:0000256" key="3">
    <source>
        <dbReference type="ARBA" id="ARBA00022559"/>
    </source>
</evidence>
<dbReference type="GO" id="GO:0046872">
    <property type="term" value="F:metal ion binding"/>
    <property type="evidence" value="ECO:0007669"/>
    <property type="project" value="UniProtKB-KW"/>
</dbReference>
<evidence type="ECO:0000256" key="7">
    <source>
        <dbReference type="ARBA" id="ARBA00023004"/>
    </source>
</evidence>
<feature type="compositionally biased region" description="Basic and acidic residues" evidence="9">
    <location>
        <begin position="144"/>
        <end position="166"/>
    </location>
</feature>
<dbReference type="PANTHER" id="PTHR11475">
    <property type="entry name" value="OXIDASE/PEROXIDASE"/>
    <property type="match status" value="1"/>
</dbReference>
<keyword evidence="4 8" id="KW-0349">Heme</keyword>